<dbReference type="PANTHER" id="PTHR34343:SF1">
    <property type="entry name" value="SEROLOGICALLY DEFINED COLON CANCER ANTIGEN 8"/>
    <property type="match status" value="1"/>
</dbReference>
<feature type="coiled-coil region" evidence="1">
    <location>
        <begin position="109"/>
        <end position="136"/>
    </location>
</feature>
<name>A0A6P7X529_9AMPH</name>
<dbReference type="GO" id="GO:0005813">
    <property type="term" value="C:centrosome"/>
    <property type="evidence" value="ECO:0007669"/>
    <property type="project" value="InterPro"/>
</dbReference>
<dbReference type="KEGG" id="muo:115459569"/>
<reference evidence="3" key="1">
    <citation type="submission" date="2025-08" db="UniProtKB">
        <authorList>
            <consortium name="RefSeq"/>
        </authorList>
    </citation>
    <scope>IDENTIFICATION</scope>
</reference>
<dbReference type="GO" id="GO:0030010">
    <property type="term" value="P:establishment of cell polarity"/>
    <property type="evidence" value="ECO:0007669"/>
    <property type="project" value="TreeGrafter"/>
</dbReference>
<organism evidence="2 3">
    <name type="scientific">Microcaecilia unicolor</name>
    <dbReference type="NCBI Taxonomy" id="1415580"/>
    <lineage>
        <taxon>Eukaryota</taxon>
        <taxon>Metazoa</taxon>
        <taxon>Chordata</taxon>
        <taxon>Craniata</taxon>
        <taxon>Vertebrata</taxon>
        <taxon>Euteleostomi</taxon>
        <taxon>Amphibia</taxon>
        <taxon>Gymnophiona</taxon>
        <taxon>Siphonopidae</taxon>
        <taxon>Microcaecilia</taxon>
    </lineage>
</organism>
<dbReference type="OrthoDB" id="10252347at2759"/>
<dbReference type="InterPro" id="IPR031887">
    <property type="entry name" value="SDCCAG8"/>
</dbReference>
<keyword evidence="1" id="KW-0175">Coiled coil</keyword>
<dbReference type="GO" id="GO:0005814">
    <property type="term" value="C:centriole"/>
    <property type="evidence" value="ECO:0007669"/>
    <property type="project" value="TreeGrafter"/>
</dbReference>
<dbReference type="GeneID" id="115459569"/>
<sequence length="136" mass="15353">EFHEVGVFSNIDSRGLGNNGTSQHHVPSPHSFDDVRERLKLLYQAKTETLESQVVSLRKELAESQKSCEDLKLRLKHQESLLEANCANRVSGMCIKCAQQEAVLAKTHANVHMQTIERLTKERDELMDALVTLRGT</sequence>
<dbReference type="Proteomes" id="UP000515156">
    <property type="component" value="Unplaced"/>
</dbReference>
<feature type="coiled-coil region" evidence="1">
    <location>
        <begin position="47"/>
        <end position="81"/>
    </location>
</feature>
<dbReference type="Pfam" id="PF15964">
    <property type="entry name" value="CCCAP"/>
    <property type="match status" value="1"/>
</dbReference>
<accession>A0A6P7X529</accession>
<dbReference type="InParanoid" id="A0A6P7X529"/>
<evidence type="ECO:0000256" key="1">
    <source>
        <dbReference type="SAM" id="Coils"/>
    </source>
</evidence>
<evidence type="ECO:0000313" key="2">
    <source>
        <dbReference type="Proteomes" id="UP000515156"/>
    </source>
</evidence>
<proteinExistence type="predicted"/>
<dbReference type="PANTHER" id="PTHR34343">
    <property type="entry name" value="SEROLOGICALLY DEFINED COLON CANCER ANTIGEN 8"/>
    <property type="match status" value="1"/>
</dbReference>
<gene>
    <name evidence="3" type="primary">LOC115459569</name>
</gene>
<dbReference type="GO" id="GO:0001764">
    <property type="term" value="P:neuron migration"/>
    <property type="evidence" value="ECO:0007669"/>
    <property type="project" value="TreeGrafter"/>
</dbReference>
<dbReference type="RefSeq" id="XP_030045239.1">
    <property type="nucleotide sequence ID" value="XM_030189379.1"/>
</dbReference>
<dbReference type="GO" id="GO:0007098">
    <property type="term" value="P:centrosome cycle"/>
    <property type="evidence" value="ECO:0007669"/>
    <property type="project" value="InterPro"/>
</dbReference>
<protein>
    <submittedName>
        <fullName evidence="3">Serologically defined colon cancer antigen 8 homolog</fullName>
    </submittedName>
</protein>
<dbReference type="AlphaFoldDB" id="A0A6P7X529"/>
<keyword evidence="2" id="KW-1185">Reference proteome</keyword>
<feature type="non-terminal residue" evidence="3">
    <location>
        <position position="1"/>
    </location>
</feature>
<dbReference type="GO" id="GO:0035148">
    <property type="term" value="P:tube formation"/>
    <property type="evidence" value="ECO:0007669"/>
    <property type="project" value="TreeGrafter"/>
</dbReference>
<evidence type="ECO:0000313" key="3">
    <source>
        <dbReference type="RefSeq" id="XP_030045239.1"/>
    </source>
</evidence>